<evidence type="ECO:0000256" key="6">
    <source>
        <dbReference type="HAMAP-Rule" id="MF_00031"/>
    </source>
</evidence>
<dbReference type="RefSeq" id="WP_198111158.1">
    <property type="nucleotide sequence ID" value="NZ_JAEDAK010000006.1"/>
</dbReference>
<feature type="region of interest" description="Domain I" evidence="6">
    <location>
        <begin position="1"/>
        <end position="64"/>
    </location>
</feature>
<comment type="caution">
    <text evidence="8">The sequence shown here is derived from an EMBL/GenBank/DDBJ whole genome shotgun (WGS) entry which is preliminary data.</text>
</comment>
<dbReference type="InterPro" id="IPR010994">
    <property type="entry name" value="RuvA_2-like"/>
</dbReference>
<comment type="similarity">
    <text evidence="6">Belongs to the RuvA family.</text>
</comment>
<evidence type="ECO:0000259" key="7">
    <source>
        <dbReference type="SMART" id="SM00278"/>
    </source>
</evidence>
<dbReference type="Proteomes" id="UP000613266">
    <property type="component" value="Unassembled WGS sequence"/>
</dbReference>
<comment type="subunit">
    <text evidence="6">Homotetramer. Forms an RuvA(8)-RuvB(12)-Holliday junction (HJ) complex. HJ DNA is sandwiched between 2 RuvA tetramers; dsDNA enters through RuvA and exits via RuvB. An RuvB hexamer assembles on each DNA strand where it exits the tetramer. Each RuvB hexamer is contacted by two RuvA subunits (via domain III) on 2 adjacent RuvB subunits; this complex drives branch migration. In the full resolvosome a probable DNA-RuvA(4)-RuvB(12)-RuvC(2) complex forms which resolves the HJ.</text>
</comment>
<dbReference type="InterPro" id="IPR012340">
    <property type="entry name" value="NA-bd_OB-fold"/>
</dbReference>
<proteinExistence type="inferred from homology"/>
<dbReference type="InterPro" id="IPR013849">
    <property type="entry name" value="DNA_helicase_Holl-junc_RuvA_I"/>
</dbReference>
<dbReference type="EMBL" id="JAEDAK010000006">
    <property type="protein sequence ID" value="MBH9577391.1"/>
    <property type="molecule type" value="Genomic_DNA"/>
</dbReference>
<evidence type="ECO:0000313" key="8">
    <source>
        <dbReference type="EMBL" id="MBH9577391.1"/>
    </source>
</evidence>
<dbReference type="GO" id="GO:0006310">
    <property type="term" value="P:DNA recombination"/>
    <property type="evidence" value="ECO:0007669"/>
    <property type="project" value="UniProtKB-UniRule"/>
</dbReference>
<dbReference type="CDD" id="cd14332">
    <property type="entry name" value="UBA_RuvA_C"/>
    <property type="match status" value="1"/>
</dbReference>
<dbReference type="GO" id="GO:0005524">
    <property type="term" value="F:ATP binding"/>
    <property type="evidence" value="ECO:0007669"/>
    <property type="project" value="InterPro"/>
</dbReference>
<evidence type="ECO:0000256" key="1">
    <source>
        <dbReference type="ARBA" id="ARBA00022490"/>
    </source>
</evidence>
<evidence type="ECO:0000256" key="3">
    <source>
        <dbReference type="ARBA" id="ARBA00023125"/>
    </source>
</evidence>
<dbReference type="GO" id="GO:0006281">
    <property type="term" value="P:DNA repair"/>
    <property type="evidence" value="ECO:0007669"/>
    <property type="project" value="UniProtKB-UniRule"/>
</dbReference>
<dbReference type="GO" id="GO:0009379">
    <property type="term" value="C:Holliday junction helicase complex"/>
    <property type="evidence" value="ECO:0007669"/>
    <property type="project" value="InterPro"/>
</dbReference>
<dbReference type="Gene3D" id="1.10.8.10">
    <property type="entry name" value="DNA helicase RuvA subunit, C-terminal domain"/>
    <property type="match status" value="1"/>
</dbReference>
<dbReference type="GO" id="GO:0000400">
    <property type="term" value="F:four-way junction DNA binding"/>
    <property type="evidence" value="ECO:0007669"/>
    <property type="project" value="UniProtKB-UniRule"/>
</dbReference>
<dbReference type="HAMAP" id="MF_00031">
    <property type="entry name" value="DNA_HJ_migration_RuvA"/>
    <property type="match status" value="1"/>
</dbReference>
<evidence type="ECO:0000313" key="9">
    <source>
        <dbReference type="Proteomes" id="UP000613266"/>
    </source>
</evidence>
<dbReference type="InterPro" id="IPR000085">
    <property type="entry name" value="RuvA"/>
</dbReference>
<keyword evidence="5 6" id="KW-0234">DNA repair</keyword>
<dbReference type="InterPro" id="IPR003583">
    <property type="entry name" value="Hlx-hairpin-Hlx_DNA-bd_motif"/>
</dbReference>
<dbReference type="GO" id="GO:0009378">
    <property type="term" value="F:four-way junction helicase activity"/>
    <property type="evidence" value="ECO:0007669"/>
    <property type="project" value="InterPro"/>
</dbReference>
<keyword evidence="1 6" id="KW-0963">Cytoplasm</keyword>
<evidence type="ECO:0000256" key="4">
    <source>
        <dbReference type="ARBA" id="ARBA00023172"/>
    </source>
</evidence>
<gene>
    <name evidence="6 8" type="primary">ruvA</name>
    <name evidence="8" type="ORF">I7X39_10815</name>
</gene>
<comment type="function">
    <text evidence="6">The RuvA-RuvB-RuvC complex processes Holliday junction (HJ) DNA during genetic recombination and DNA repair, while the RuvA-RuvB complex plays an important role in the rescue of blocked DNA replication forks via replication fork reversal (RFR). RuvA specifically binds to HJ cruciform DNA, conferring on it an open structure. The RuvB hexamer acts as an ATP-dependent pump, pulling dsDNA into and through the RuvAB complex. HJ branch migration allows RuvC to scan DNA until it finds its consensus sequence, where it cleaves and resolves the cruciform DNA.</text>
</comment>
<dbReference type="SMART" id="SM00278">
    <property type="entry name" value="HhH1"/>
    <property type="match status" value="2"/>
</dbReference>
<feature type="region of interest" description="Domain II" evidence="6">
    <location>
        <begin position="65"/>
        <end position="142"/>
    </location>
</feature>
<accession>A0A931J317</accession>
<reference evidence="8" key="1">
    <citation type="submission" date="2020-12" db="EMBL/GenBank/DDBJ databases">
        <title>The genome sequence of Inhella sp. 1Y17.</title>
        <authorList>
            <person name="Liu Y."/>
        </authorList>
    </citation>
    <scope>NUCLEOTIDE SEQUENCE</scope>
    <source>
        <strain evidence="8">1Y17</strain>
    </source>
</reference>
<feature type="region of interest" description="Domain III" evidence="6">
    <location>
        <begin position="147"/>
        <end position="191"/>
    </location>
</feature>
<keyword evidence="3 6" id="KW-0238">DNA-binding</keyword>
<keyword evidence="4 6" id="KW-0233">DNA recombination</keyword>
<feature type="domain" description="Helix-hairpin-helix DNA-binding motif class 1" evidence="7">
    <location>
        <begin position="108"/>
        <end position="127"/>
    </location>
</feature>
<organism evidence="8 9">
    <name type="scientific">Inhella proteolytica</name>
    <dbReference type="NCBI Taxonomy" id="2795029"/>
    <lineage>
        <taxon>Bacteria</taxon>
        <taxon>Pseudomonadati</taxon>
        <taxon>Pseudomonadota</taxon>
        <taxon>Betaproteobacteria</taxon>
        <taxon>Burkholderiales</taxon>
        <taxon>Sphaerotilaceae</taxon>
        <taxon>Inhella</taxon>
    </lineage>
</organism>
<comment type="domain">
    <text evidence="6">Has three domains with a flexible linker between the domains II and III and assumes an 'L' shape. Domain III is highly mobile and contacts RuvB.</text>
</comment>
<keyword evidence="2 6" id="KW-0227">DNA damage</keyword>
<dbReference type="Pfam" id="PF01330">
    <property type="entry name" value="RuvA_N"/>
    <property type="match status" value="1"/>
</dbReference>
<dbReference type="NCBIfam" id="TIGR00084">
    <property type="entry name" value="ruvA"/>
    <property type="match status" value="1"/>
</dbReference>
<evidence type="ECO:0000256" key="2">
    <source>
        <dbReference type="ARBA" id="ARBA00022763"/>
    </source>
</evidence>
<dbReference type="Pfam" id="PF07499">
    <property type="entry name" value="RuvA_C"/>
    <property type="match status" value="1"/>
</dbReference>
<dbReference type="SUPFAM" id="SSF46929">
    <property type="entry name" value="DNA helicase RuvA subunit, C-terminal domain"/>
    <property type="match status" value="1"/>
</dbReference>
<dbReference type="SUPFAM" id="SSF47781">
    <property type="entry name" value="RuvA domain 2-like"/>
    <property type="match status" value="1"/>
</dbReference>
<keyword evidence="9" id="KW-1185">Reference proteome</keyword>
<feature type="domain" description="Helix-hairpin-helix DNA-binding motif class 1" evidence="7">
    <location>
        <begin position="73"/>
        <end position="92"/>
    </location>
</feature>
<comment type="caution">
    <text evidence="6">Lacks conserved residue(s) required for the propagation of feature annotation.</text>
</comment>
<sequence>MIGRLRGAVAAKTPPQVLIDVQGVGYEVDVPMSTFCALPGLGEPVTLLTHQVVREDAHILFGFLSAEEREAFRQLIKISGVGPRTALSLLSGLSVSDLSEAVARQEAGRLVKVPGIGKKTAERLLLELKGKLADALPGTGSVALGSAHADISQALLALGYSEKEAQAALKSLPADIGVAEGIRQALKALSR</sequence>
<dbReference type="SUPFAM" id="SSF50249">
    <property type="entry name" value="Nucleic acid-binding proteins"/>
    <property type="match status" value="1"/>
</dbReference>
<dbReference type="Gene3D" id="2.40.50.140">
    <property type="entry name" value="Nucleic acid-binding proteins"/>
    <property type="match status" value="1"/>
</dbReference>
<dbReference type="Pfam" id="PF14520">
    <property type="entry name" value="HHH_5"/>
    <property type="match status" value="1"/>
</dbReference>
<dbReference type="GO" id="GO:0048476">
    <property type="term" value="C:Holliday junction resolvase complex"/>
    <property type="evidence" value="ECO:0007669"/>
    <property type="project" value="UniProtKB-UniRule"/>
</dbReference>
<dbReference type="Gene3D" id="1.10.150.20">
    <property type="entry name" value="5' to 3' exonuclease, C-terminal subdomain"/>
    <property type="match status" value="1"/>
</dbReference>
<dbReference type="GO" id="GO:0005737">
    <property type="term" value="C:cytoplasm"/>
    <property type="evidence" value="ECO:0007669"/>
    <property type="project" value="UniProtKB-SubCell"/>
</dbReference>
<comment type="subcellular location">
    <subcellularLocation>
        <location evidence="6">Cytoplasm</location>
    </subcellularLocation>
</comment>
<dbReference type="InterPro" id="IPR036267">
    <property type="entry name" value="RuvA_C_sf"/>
</dbReference>
<evidence type="ECO:0000256" key="5">
    <source>
        <dbReference type="ARBA" id="ARBA00023204"/>
    </source>
</evidence>
<dbReference type="InterPro" id="IPR011114">
    <property type="entry name" value="RuvA_C"/>
</dbReference>
<protein>
    <recommendedName>
        <fullName evidence="6">Holliday junction branch migration complex subunit RuvA</fullName>
    </recommendedName>
</protein>
<name>A0A931J317_9BURK</name>
<dbReference type="AlphaFoldDB" id="A0A931J317"/>